<reference evidence="6" key="1">
    <citation type="journal article" date="2020" name="ISME J.">
        <title>Comparative genomics reveals insights into cyanobacterial evolution and habitat adaptation.</title>
        <authorList>
            <person name="Chen M.Y."/>
            <person name="Teng W.K."/>
            <person name="Zhao L."/>
            <person name="Hu C.X."/>
            <person name="Zhou Y.K."/>
            <person name="Han B.P."/>
            <person name="Song L.R."/>
            <person name="Shu W.S."/>
        </authorList>
    </citation>
    <scope>NUCLEOTIDE SEQUENCE [LARGE SCALE GENOMIC DNA]</scope>
    <source>
        <strain evidence="6">FACHB-251</strain>
    </source>
</reference>
<dbReference type="FunFam" id="3.90.1530.30:FF:000001">
    <property type="entry name" value="Chromosome partitioning protein ParB"/>
    <property type="match status" value="1"/>
</dbReference>
<feature type="region of interest" description="Disordered" evidence="3">
    <location>
        <begin position="1"/>
        <end position="53"/>
    </location>
</feature>
<dbReference type="Proteomes" id="UP000662185">
    <property type="component" value="Unassembled WGS sequence"/>
</dbReference>
<evidence type="ECO:0000259" key="4">
    <source>
        <dbReference type="SMART" id="SM00470"/>
    </source>
</evidence>
<dbReference type="NCBIfam" id="TIGR00180">
    <property type="entry name" value="parB_part"/>
    <property type="match status" value="1"/>
</dbReference>
<dbReference type="InterPro" id="IPR003115">
    <property type="entry name" value="ParB_N"/>
</dbReference>
<name>A0A927A3X3_9NOST</name>
<evidence type="ECO:0000313" key="6">
    <source>
        <dbReference type="Proteomes" id="UP000662185"/>
    </source>
</evidence>
<dbReference type="SMART" id="SM00470">
    <property type="entry name" value="ParB"/>
    <property type="match status" value="1"/>
</dbReference>
<keyword evidence="2" id="KW-0238">DNA-binding</keyword>
<keyword evidence="6" id="KW-1185">Reference proteome</keyword>
<evidence type="ECO:0000256" key="3">
    <source>
        <dbReference type="SAM" id="MobiDB-lite"/>
    </source>
</evidence>
<dbReference type="Pfam" id="PF02195">
    <property type="entry name" value="ParB_N"/>
    <property type="match status" value="1"/>
</dbReference>
<dbReference type="AlphaFoldDB" id="A0A927A3X3"/>
<evidence type="ECO:0000256" key="2">
    <source>
        <dbReference type="ARBA" id="ARBA00023125"/>
    </source>
</evidence>
<dbReference type="RefSeq" id="WP_190565066.1">
    <property type="nucleotide sequence ID" value="NZ_JACJQU010000037.1"/>
</dbReference>
<dbReference type="InterPro" id="IPR036086">
    <property type="entry name" value="ParB/Sulfiredoxin_sf"/>
</dbReference>
<dbReference type="GO" id="GO:0003677">
    <property type="term" value="F:DNA binding"/>
    <property type="evidence" value="ECO:0007669"/>
    <property type="project" value="UniProtKB-KW"/>
</dbReference>
<dbReference type="PANTHER" id="PTHR33375">
    <property type="entry name" value="CHROMOSOME-PARTITIONING PROTEIN PARB-RELATED"/>
    <property type="match status" value="1"/>
</dbReference>
<feature type="domain" description="ParB-like N-terminal" evidence="4">
    <location>
        <begin position="64"/>
        <end position="153"/>
    </location>
</feature>
<dbReference type="EMBL" id="JACJQU010000037">
    <property type="protein sequence ID" value="MBD2296948.1"/>
    <property type="molecule type" value="Genomic_DNA"/>
</dbReference>
<evidence type="ECO:0000256" key="1">
    <source>
        <dbReference type="ARBA" id="ARBA00006295"/>
    </source>
</evidence>
<dbReference type="GO" id="GO:0005694">
    <property type="term" value="C:chromosome"/>
    <property type="evidence" value="ECO:0007669"/>
    <property type="project" value="TreeGrafter"/>
</dbReference>
<dbReference type="SUPFAM" id="SSF110849">
    <property type="entry name" value="ParB/Sulfiredoxin"/>
    <property type="match status" value="1"/>
</dbReference>
<dbReference type="Gene3D" id="3.90.1530.30">
    <property type="match status" value="1"/>
</dbReference>
<dbReference type="InterPro" id="IPR004437">
    <property type="entry name" value="ParB/RepB/Spo0J"/>
</dbReference>
<gene>
    <name evidence="5" type="ORF">H6G06_26600</name>
</gene>
<proteinExistence type="inferred from homology"/>
<organism evidence="5 6">
    <name type="scientific">Anabaena sphaerica FACHB-251</name>
    <dbReference type="NCBI Taxonomy" id="2692883"/>
    <lineage>
        <taxon>Bacteria</taxon>
        <taxon>Bacillati</taxon>
        <taxon>Cyanobacteriota</taxon>
        <taxon>Cyanophyceae</taxon>
        <taxon>Nostocales</taxon>
        <taxon>Nostocaceae</taxon>
        <taxon>Anabaena</taxon>
    </lineage>
</organism>
<comment type="caution">
    <text evidence="5">The sequence shown here is derived from an EMBL/GenBank/DDBJ whole genome shotgun (WGS) entry which is preliminary data.</text>
</comment>
<accession>A0A927A3X3</accession>
<dbReference type="GO" id="GO:0007059">
    <property type="term" value="P:chromosome segregation"/>
    <property type="evidence" value="ECO:0007669"/>
    <property type="project" value="TreeGrafter"/>
</dbReference>
<dbReference type="InterPro" id="IPR041468">
    <property type="entry name" value="HTH_ParB/Spo0J"/>
</dbReference>
<dbReference type="Gene3D" id="1.10.10.2830">
    <property type="match status" value="1"/>
</dbReference>
<sequence>MSPRQTTRRPSATASKSKPKKVDPQTQESSLKAALPLLETEEGATDEVAGRDLDKKEDSALAPNFLPLSVIILPATQPRRYFDPKAMQSLVESVRREGILQPLLVRPIGDKYELVAGERRYKAAQECSLSEVPVTVRVMSDTQAIQYALTENLQREDLNPVEETEGILDLLALRLSTDREGVVTLLNKLSKAQRGLVADNDIRQEKQIVAEVFASIGKMSPEAFRTHRLPLLNLPSDILDALRYGQIEYTKAREIAKLESEEERSELLHDAIEFSLSVAEIRKQVVAKKPKSEFQQLQARWENAYKQSKKSKLWEQSDKRDVLESLLTQLEELLVEKG</sequence>
<comment type="similarity">
    <text evidence="1">Belongs to the ParB family.</text>
</comment>
<evidence type="ECO:0000313" key="5">
    <source>
        <dbReference type="EMBL" id="MBD2296948.1"/>
    </source>
</evidence>
<protein>
    <submittedName>
        <fullName evidence="5">ParB/RepB/Spo0J family partition protein</fullName>
    </submittedName>
</protein>
<dbReference type="Pfam" id="PF17762">
    <property type="entry name" value="HTH_ParB"/>
    <property type="match status" value="1"/>
</dbReference>
<dbReference type="InterPro" id="IPR050336">
    <property type="entry name" value="Chromosome_partition/occlusion"/>
</dbReference>
<dbReference type="SUPFAM" id="SSF109709">
    <property type="entry name" value="KorB DNA-binding domain-like"/>
    <property type="match status" value="1"/>
</dbReference>
<dbReference type="PANTHER" id="PTHR33375:SF7">
    <property type="entry name" value="CHROMOSOME 2-PARTITIONING PROTEIN PARB-RELATED"/>
    <property type="match status" value="1"/>
</dbReference>